<dbReference type="SUPFAM" id="SSF56601">
    <property type="entry name" value="beta-lactamase/transpeptidase-like"/>
    <property type="match status" value="1"/>
</dbReference>
<proteinExistence type="predicted"/>
<name>A0A563EYE0_9PSEU</name>
<dbReference type="Proteomes" id="UP000316639">
    <property type="component" value="Unassembled WGS sequence"/>
</dbReference>
<feature type="region of interest" description="Disordered" evidence="1">
    <location>
        <begin position="191"/>
        <end position="215"/>
    </location>
</feature>
<dbReference type="EMBL" id="VOBR01000005">
    <property type="protein sequence ID" value="TWP52740.1"/>
    <property type="molecule type" value="Genomic_DNA"/>
</dbReference>
<evidence type="ECO:0000313" key="3">
    <source>
        <dbReference type="Proteomes" id="UP000316639"/>
    </source>
</evidence>
<evidence type="ECO:0000313" key="2">
    <source>
        <dbReference type="EMBL" id="TWP52740.1"/>
    </source>
</evidence>
<sequence length="279" mass="30608">MLTSTMPAGADPRAEIAPDATAAFAVFDRTTGRTTLAYNEHKQIRSASIVKILIALDYLETRGPSAEIPEADLKRLVPMLRSSDDNAASELWVQEGWEKIVERMVVKLGLEDTAPPVNVGFWGYTALSASDVVKIYRYVLEQAHPKFRDFIMGNLHEATKCATDGFDQSFGIPSAVPGEVAFKQGWSRFGDTPPRPCVEPQKPRTDLGAAEDGPVTRSGAAADIDLTRPAMHTSGTYGKKDRKIMVVLTLEPEGTTWDVSTERITKLTRAVYLADRHAD</sequence>
<dbReference type="InterPro" id="IPR012338">
    <property type="entry name" value="Beta-lactam/transpept-like"/>
</dbReference>
<dbReference type="OrthoDB" id="4981298at2"/>
<protein>
    <submittedName>
        <fullName evidence="2">Uncharacterized protein</fullName>
    </submittedName>
</protein>
<reference evidence="2 3" key="1">
    <citation type="submission" date="2019-07" db="EMBL/GenBank/DDBJ databases">
        <title>Lentzea xizangensis sp. nov., isolated from Qinghai-Tibetan Plateau Soils.</title>
        <authorList>
            <person name="Huang J."/>
        </authorList>
    </citation>
    <scope>NUCLEOTIDE SEQUENCE [LARGE SCALE GENOMIC DNA]</scope>
    <source>
        <strain evidence="2 3">FXJ1.1311</strain>
    </source>
</reference>
<comment type="caution">
    <text evidence="2">The sequence shown here is derived from an EMBL/GenBank/DDBJ whole genome shotgun (WGS) entry which is preliminary data.</text>
</comment>
<dbReference type="AlphaFoldDB" id="A0A563EYE0"/>
<evidence type="ECO:0000256" key="1">
    <source>
        <dbReference type="SAM" id="MobiDB-lite"/>
    </source>
</evidence>
<keyword evidence="3" id="KW-1185">Reference proteome</keyword>
<gene>
    <name evidence="2" type="ORF">FKR81_09865</name>
</gene>
<organism evidence="2 3">
    <name type="scientific">Lentzea tibetensis</name>
    <dbReference type="NCBI Taxonomy" id="2591470"/>
    <lineage>
        <taxon>Bacteria</taxon>
        <taxon>Bacillati</taxon>
        <taxon>Actinomycetota</taxon>
        <taxon>Actinomycetes</taxon>
        <taxon>Pseudonocardiales</taxon>
        <taxon>Pseudonocardiaceae</taxon>
        <taxon>Lentzea</taxon>
    </lineage>
</organism>
<accession>A0A563EYE0</accession>
<dbReference type="Gene3D" id="3.40.710.10">
    <property type="entry name" value="DD-peptidase/beta-lactamase superfamily"/>
    <property type="match status" value="1"/>
</dbReference>